<dbReference type="STRING" id="29655.A0A0K9PRK8"/>
<evidence type="ECO:0000256" key="2">
    <source>
        <dbReference type="ARBA" id="ARBA00023002"/>
    </source>
</evidence>
<protein>
    <recommendedName>
        <fullName evidence="4">D-isomer specific 2-hydroxyacid dehydrogenase NAD-binding domain-containing protein</fullName>
    </recommendedName>
</protein>
<organism evidence="5 6">
    <name type="scientific">Zostera marina</name>
    <name type="common">Eelgrass</name>
    <dbReference type="NCBI Taxonomy" id="29655"/>
    <lineage>
        <taxon>Eukaryota</taxon>
        <taxon>Viridiplantae</taxon>
        <taxon>Streptophyta</taxon>
        <taxon>Embryophyta</taxon>
        <taxon>Tracheophyta</taxon>
        <taxon>Spermatophyta</taxon>
        <taxon>Magnoliopsida</taxon>
        <taxon>Liliopsida</taxon>
        <taxon>Zosteraceae</taxon>
        <taxon>Zostera</taxon>
    </lineage>
</organism>
<feature type="domain" description="D-isomer specific 2-hydroxyacid dehydrogenase NAD-binding" evidence="4">
    <location>
        <begin position="3"/>
        <end position="144"/>
    </location>
</feature>
<dbReference type="GO" id="GO:0016616">
    <property type="term" value="F:oxidoreductase activity, acting on the CH-OH group of donors, NAD or NADP as acceptor"/>
    <property type="evidence" value="ECO:0007669"/>
    <property type="project" value="UniProtKB-ARBA"/>
</dbReference>
<evidence type="ECO:0000313" key="6">
    <source>
        <dbReference type="Proteomes" id="UP000036987"/>
    </source>
</evidence>
<keyword evidence="2" id="KW-0560">Oxidoreductase</keyword>
<dbReference type="OrthoDB" id="298012at2759"/>
<keyword evidence="6" id="KW-1185">Reference proteome</keyword>
<keyword evidence="3" id="KW-0520">NAD</keyword>
<dbReference type="PANTHER" id="PTHR10996:SF179">
    <property type="entry name" value="D-ISOMER SPECIFIC 2-HYDROXYACID DEHYDROGENASE FAMILY PROTEIN-RELATED"/>
    <property type="match status" value="1"/>
</dbReference>
<dbReference type="EMBL" id="LFYR01000664">
    <property type="protein sequence ID" value="KMZ71688.1"/>
    <property type="molecule type" value="Genomic_DNA"/>
</dbReference>
<accession>A0A0K9PRK8</accession>
<dbReference type="InterPro" id="IPR036291">
    <property type="entry name" value="NAD(P)-bd_dom_sf"/>
</dbReference>
<dbReference type="Gene3D" id="3.40.50.720">
    <property type="entry name" value="NAD(P)-binding Rossmann-like Domain"/>
    <property type="match status" value="2"/>
</dbReference>
<dbReference type="FunFam" id="3.40.50.720:FF:000213">
    <property type="entry name" value="Putative 2-hydroxyacid dehydrogenase"/>
    <property type="match status" value="1"/>
</dbReference>
<dbReference type="PROSITE" id="PS00065">
    <property type="entry name" value="D_2_HYDROXYACID_DH_1"/>
    <property type="match status" value="1"/>
</dbReference>
<dbReference type="InterPro" id="IPR050223">
    <property type="entry name" value="D-isomer_2-hydroxyacid_DH"/>
</dbReference>
<gene>
    <name evidence="5" type="ORF">ZOSMA_177G00160</name>
</gene>
<evidence type="ECO:0000259" key="4">
    <source>
        <dbReference type="Pfam" id="PF02826"/>
    </source>
</evidence>
<dbReference type="InterPro" id="IPR006140">
    <property type="entry name" value="D-isomer_DH_NAD-bd"/>
</dbReference>
<dbReference type="Pfam" id="PF02826">
    <property type="entry name" value="2-Hacid_dh_C"/>
    <property type="match status" value="1"/>
</dbReference>
<dbReference type="OMA" id="HRIPYRY"/>
<name>A0A0K9PRK8_ZOSMR</name>
<dbReference type="GO" id="GO:0051287">
    <property type="term" value="F:NAD binding"/>
    <property type="evidence" value="ECO:0007669"/>
    <property type="project" value="InterPro"/>
</dbReference>
<evidence type="ECO:0000256" key="1">
    <source>
        <dbReference type="ARBA" id="ARBA00022857"/>
    </source>
</evidence>
<sequence length="176" mass="19199">MTVGGKRIGILGLGSIGSETARRLEAFGCRISYYSRKKKTSVPSSYTYFSDVCELAAHIDVLVVSCALNSETKHIVNKKVLEALGKQGFVINIGRGMLIDEKELVRCLKNSEIAGAGLDVFENEPFVPPEFYQMDNVVLSPHTSVVTEESISAIGELVRANLEAFFSGKPLLSRIV</sequence>
<dbReference type="InterPro" id="IPR029752">
    <property type="entry name" value="D-isomer_DH_CS1"/>
</dbReference>
<keyword evidence="1" id="KW-0521">NADP</keyword>
<dbReference type="Proteomes" id="UP000036987">
    <property type="component" value="Unassembled WGS sequence"/>
</dbReference>
<dbReference type="AlphaFoldDB" id="A0A0K9PRK8"/>
<comment type="caution">
    <text evidence="5">The sequence shown here is derived from an EMBL/GenBank/DDBJ whole genome shotgun (WGS) entry which is preliminary data.</text>
</comment>
<evidence type="ECO:0000313" key="5">
    <source>
        <dbReference type="EMBL" id="KMZ71688.1"/>
    </source>
</evidence>
<reference evidence="6" key="1">
    <citation type="journal article" date="2016" name="Nature">
        <title>The genome of the seagrass Zostera marina reveals angiosperm adaptation to the sea.</title>
        <authorList>
            <person name="Olsen J.L."/>
            <person name="Rouze P."/>
            <person name="Verhelst B."/>
            <person name="Lin Y.-C."/>
            <person name="Bayer T."/>
            <person name="Collen J."/>
            <person name="Dattolo E."/>
            <person name="De Paoli E."/>
            <person name="Dittami S."/>
            <person name="Maumus F."/>
            <person name="Michel G."/>
            <person name="Kersting A."/>
            <person name="Lauritano C."/>
            <person name="Lohaus R."/>
            <person name="Toepel M."/>
            <person name="Tonon T."/>
            <person name="Vanneste K."/>
            <person name="Amirebrahimi M."/>
            <person name="Brakel J."/>
            <person name="Bostroem C."/>
            <person name="Chovatia M."/>
            <person name="Grimwood J."/>
            <person name="Jenkins J.W."/>
            <person name="Jueterbock A."/>
            <person name="Mraz A."/>
            <person name="Stam W.T."/>
            <person name="Tice H."/>
            <person name="Bornberg-Bauer E."/>
            <person name="Green P.J."/>
            <person name="Pearson G.A."/>
            <person name="Procaccini G."/>
            <person name="Duarte C.M."/>
            <person name="Schmutz J."/>
            <person name="Reusch T.B.H."/>
            <person name="Van de Peer Y."/>
        </authorList>
    </citation>
    <scope>NUCLEOTIDE SEQUENCE [LARGE SCALE GENOMIC DNA]</scope>
    <source>
        <strain evidence="6">cv. Finnish</strain>
    </source>
</reference>
<proteinExistence type="predicted"/>
<dbReference type="SUPFAM" id="SSF51735">
    <property type="entry name" value="NAD(P)-binding Rossmann-fold domains"/>
    <property type="match status" value="1"/>
</dbReference>
<dbReference type="PANTHER" id="PTHR10996">
    <property type="entry name" value="2-HYDROXYACID DEHYDROGENASE-RELATED"/>
    <property type="match status" value="1"/>
</dbReference>
<evidence type="ECO:0000256" key="3">
    <source>
        <dbReference type="ARBA" id="ARBA00023027"/>
    </source>
</evidence>